<evidence type="ECO:0000256" key="1">
    <source>
        <dbReference type="ARBA" id="ARBA00008791"/>
    </source>
</evidence>
<evidence type="ECO:0000259" key="2">
    <source>
        <dbReference type="Pfam" id="PF00582"/>
    </source>
</evidence>
<sequence>MAGHTTAPIVAAVDGGKAAARAADWAADEAQRQRHPLHIVHANEWPMFHSSAGAAAEEMAHAAREIVSRARDRAHERAPDIAIDARTVDGYSSAVLLEHSRHAHMMVSGTRRLSGLEALWMGSTGLELAAQASCPVVLVPDVEPGQPRGIVSVGVDGSRAADAAAQQAFIAAAERGALLRVVCAYGPGSHGRFGPLEHADLTWHDASPEEVAARAEAERLLSESIAGEREHHPDVRVEEVVLRALPERALISESHRADMVVVGARGRGGFAGLVLGSVSQKLLHHADCPVMIVRAQGNQGA</sequence>
<dbReference type="Proteomes" id="UP001501585">
    <property type="component" value="Unassembled WGS sequence"/>
</dbReference>
<keyword evidence="4" id="KW-1185">Reference proteome</keyword>
<dbReference type="PANTHER" id="PTHR46268">
    <property type="entry name" value="STRESS RESPONSE PROTEIN NHAX"/>
    <property type="match status" value="1"/>
</dbReference>
<dbReference type="RefSeq" id="WP_344165229.1">
    <property type="nucleotide sequence ID" value="NZ_BAAAPC010000025.1"/>
</dbReference>
<dbReference type="SUPFAM" id="SSF52402">
    <property type="entry name" value="Adenine nucleotide alpha hydrolases-like"/>
    <property type="match status" value="2"/>
</dbReference>
<dbReference type="Pfam" id="PF00582">
    <property type="entry name" value="Usp"/>
    <property type="match status" value="2"/>
</dbReference>
<dbReference type="InterPro" id="IPR006016">
    <property type="entry name" value="UspA"/>
</dbReference>
<feature type="domain" description="UspA" evidence="2">
    <location>
        <begin position="8"/>
        <end position="140"/>
    </location>
</feature>
<comment type="similarity">
    <text evidence="1">Belongs to the universal stress protein A family.</text>
</comment>
<name>A0ABN2TKK5_9ACTN</name>
<reference evidence="3 4" key="1">
    <citation type="journal article" date="2019" name="Int. J. Syst. Evol. Microbiol.">
        <title>The Global Catalogue of Microorganisms (GCM) 10K type strain sequencing project: providing services to taxonomists for standard genome sequencing and annotation.</title>
        <authorList>
            <consortium name="The Broad Institute Genomics Platform"/>
            <consortium name="The Broad Institute Genome Sequencing Center for Infectious Disease"/>
            <person name="Wu L."/>
            <person name="Ma J."/>
        </authorList>
    </citation>
    <scope>NUCLEOTIDE SEQUENCE [LARGE SCALE GENOMIC DNA]</scope>
    <source>
        <strain evidence="3 4">JCM 15313</strain>
    </source>
</reference>
<evidence type="ECO:0000313" key="3">
    <source>
        <dbReference type="EMBL" id="GAA2012694.1"/>
    </source>
</evidence>
<protein>
    <submittedName>
        <fullName evidence="3">Universal stress protein</fullName>
    </submittedName>
</protein>
<feature type="domain" description="UspA" evidence="2">
    <location>
        <begin position="151"/>
        <end position="294"/>
    </location>
</feature>
<comment type="caution">
    <text evidence="3">The sequence shown here is derived from an EMBL/GenBank/DDBJ whole genome shotgun (WGS) entry which is preliminary data.</text>
</comment>
<dbReference type="Gene3D" id="3.40.50.620">
    <property type="entry name" value="HUPs"/>
    <property type="match status" value="2"/>
</dbReference>
<organism evidence="3 4">
    <name type="scientific">Nocardiopsis rhodophaea</name>
    <dbReference type="NCBI Taxonomy" id="280238"/>
    <lineage>
        <taxon>Bacteria</taxon>
        <taxon>Bacillati</taxon>
        <taxon>Actinomycetota</taxon>
        <taxon>Actinomycetes</taxon>
        <taxon>Streptosporangiales</taxon>
        <taxon>Nocardiopsidaceae</taxon>
        <taxon>Nocardiopsis</taxon>
    </lineage>
</organism>
<dbReference type="InterPro" id="IPR006015">
    <property type="entry name" value="Universal_stress_UspA"/>
</dbReference>
<dbReference type="PANTHER" id="PTHR46268:SF6">
    <property type="entry name" value="UNIVERSAL STRESS PROTEIN UP12"/>
    <property type="match status" value="1"/>
</dbReference>
<dbReference type="InterPro" id="IPR014729">
    <property type="entry name" value="Rossmann-like_a/b/a_fold"/>
</dbReference>
<proteinExistence type="inferred from homology"/>
<dbReference type="PRINTS" id="PR01438">
    <property type="entry name" value="UNVRSLSTRESS"/>
</dbReference>
<gene>
    <name evidence="3" type="ORF">GCM10009799_46270</name>
</gene>
<evidence type="ECO:0000313" key="4">
    <source>
        <dbReference type="Proteomes" id="UP001501585"/>
    </source>
</evidence>
<accession>A0ABN2TKK5</accession>
<dbReference type="EMBL" id="BAAAPC010000025">
    <property type="protein sequence ID" value="GAA2012694.1"/>
    <property type="molecule type" value="Genomic_DNA"/>
</dbReference>